<evidence type="ECO:0000313" key="2">
    <source>
        <dbReference type="Proteomes" id="UP000298416"/>
    </source>
</evidence>
<dbReference type="AlphaFoldDB" id="A0A8X8X209"/>
<name>A0A8X8X209_SALSN</name>
<gene>
    <name evidence="1" type="ORF">SASPL_136606</name>
</gene>
<protein>
    <recommendedName>
        <fullName evidence="3">Phosphoglycerate mutase</fullName>
    </recommendedName>
</protein>
<reference evidence="1" key="1">
    <citation type="submission" date="2018-01" db="EMBL/GenBank/DDBJ databases">
        <authorList>
            <person name="Mao J.F."/>
        </authorList>
    </citation>
    <scope>NUCLEOTIDE SEQUENCE</scope>
    <source>
        <strain evidence="1">Huo1</strain>
        <tissue evidence="1">Leaf</tissue>
    </source>
</reference>
<dbReference type="InterPro" id="IPR029033">
    <property type="entry name" value="His_PPase_superfam"/>
</dbReference>
<dbReference type="CDD" id="cd07067">
    <property type="entry name" value="HP_PGM_like"/>
    <property type="match status" value="1"/>
</dbReference>
<reference evidence="1" key="2">
    <citation type="submission" date="2020-08" db="EMBL/GenBank/DDBJ databases">
        <title>Plant Genome Project.</title>
        <authorList>
            <person name="Zhang R.-G."/>
        </authorList>
    </citation>
    <scope>NUCLEOTIDE SEQUENCE</scope>
    <source>
        <strain evidence="1">Huo1</strain>
        <tissue evidence="1">Leaf</tissue>
    </source>
</reference>
<dbReference type="InterPro" id="IPR052765">
    <property type="entry name" value="PGM-Related"/>
</dbReference>
<keyword evidence="2" id="KW-1185">Reference proteome</keyword>
<dbReference type="PANTHER" id="PTHR46192">
    <property type="entry name" value="BROAD-RANGE ACID PHOSPHATASE DET1"/>
    <property type="match status" value="1"/>
</dbReference>
<accession>A0A8X8X209</accession>
<dbReference type="Proteomes" id="UP000298416">
    <property type="component" value="Unassembled WGS sequence"/>
</dbReference>
<dbReference type="Gene3D" id="3.40.50.1240">
    <property type="entry name" value="Phosphoglycerate mutase-like"/>
    <property type="match status" value="1"/>
</dbReference>
<dbReference type="EMBL" id="PNBA02000013">
    <property type="protein sequence ID" value="KAG6404360.1"/>
    <property type="molecule type" value="Genomic_DNA"/>
</dbReference>
<proteinExistence type="predicted"/>
<dbReference type="InterPro" id="IPR013078">
    <property type="entry name" value="His_Pase_superF_clade-1"/>
</dbReference>
<evidence type="ECO:0000313" key="1">
    <source>
        <dbReference type="EMBL" id="KAG6404360.1"/>
    </source>
</evidence>
<dbReference type="SUPFAM" id="SSF53254">
    <property type="entry name" value="Phosphoglycerate mutase-like"/>
    <property type="match status" value="1"/>
</dbReference>
<evidence type="ECO:0008006" key="3">
    <source>
        <dbReference type="Google" id="ProtNLM"/>
    </source>
</evidence>
<sequence>MLSHHRSSEAKHFPQHIILVRHGETEVEEDEAVLKHIPNHKIKLNYKGIQQARATRCRIREIVSENAGWNVLIYISPTSRTRETTEEIICRGGSFEKDRIFGV</sequence>
<organism evidence="1">
    <name type="scientific">Salvia splendens</name>
    <name type="common">Scarlet sage</name>
    <dbReference type="NCBI Taxonomy" id="180675"/>
    <lineage>
        <taxon>Eukaryota</taxon>
        <taxon>Viridiplantae</taxon>
        <taxon>Streptophyta</taxon>
        <taxon>Embryophyta</taxon>
        <taxon>Tracheophyta</taxon>
        <taxon>Spermatophyta</taxon>
        <taxon>Magnoliopsida</taxon>
        <taxon>eudicotyledons</taxon>
        <taxon>Gunneridae</taxon>
        <taxon>Pentapetalae</taxon>
        <taxon>asterids</taxon>
        <taxon>lamiids</taxon>
        <taxon>Lamiales</taxon>
        <taxon>Lamiaceae</taxon>
        <taxon>Nepetoideae</taxon>
        <taxon>Mentheae</taxon>
        <taxon>Salviinae</taxon>
        <taxon>Salvia</taxon>
        <taxon>Salvia subgen. Calosphace</taxon>
        <taxon>core Calosphace</taxon>
    </lineage>
</organism>
<dbReference type="Pfam" id="PF00300">
    <property type="entry name" value="His_Phos_1"/>
    <property type="match status" value="1"/>
</dbReference>
<comment type="caution">
    <text evidence="1">The sequence shown here is derived from an EMBL/GenBank/DDBJ whole genome shotgun (WGS) entry which is preliminary data.</text>
</comment>